<keyword evidence="3" id="KW-1185">Reference proteome</keyword>
<feature type="region of interest" description="Disordered" evidence="1">
    <location>
        <begin position="65"/>
        <end position="86"/>
    </location>
</feature>
<sequence>MAFVTFQAACHSLILTPAPNSPPPSSYSLNSPLLMLPVLILSLQLEKTTEMQAKIHEEVKIATNTSTAASTSSGNAVFKRSEGSRG</sequence>
<dbReference type="Proteomes" id="UP000078492">
    <property type="component" value="Unassembled WGS sequence"/>
</dbReference>
<proteinExistence type="predicted"/>
<dbReference type="AlphaFoldDB" id="A0A195DV65"/>
<evidence type="ECO:0000313" key="2">
    <source>
        <dbReference type="EMBL" id="KYN16632.1"/>
    </source>
</evidence>
<name>A0A195DV65_9HYME</name>
<evidence type="ECO:0000256" key="1">
    <source>
        <dbReference type="SAM" id="MobiDB-lite"/>
    </source>
</evidence>
<reference evidence="2 3" key="1">
    <citation type="submission" date="2015-09" db="EMBL/GenBank/DDBJ databases">
        <title>Trachymyrmex cornetzi WGS genome.</title>
        <authorList>
            <person name="Nygaard S."/>
            <person name="Hu H."/>
            <person name="Boomsma J."/>
            <person name="Zhang G."/>
        </authorList>
    </citation>
    <scope>NUCLEOTIDE SEQUENCE [LARGE SCALE GENOMIC DNA]</scope>
    <source>
        <strain evidence="2">Tcor2-1</strain>
        <tissue evidence="2">Whole body</tissue>
    </source>
</reference>
<organism evidence="2 3">
    <name type="scientific">Trachymyrmex cornetzi</name>
    <dbReference type="NCBI Taxonomy" id="471704"/>
    <lineage>
        <taxon>Eukaryota</taxon>
        <taxon>Metazoa</taxon>
        <taxon>Ecdysozoa</taxon>
        <taxon>Arthropoda</taxon>
        <taxon>Hexapoda</taxon>
        <taxon>Insecta</taxon>
        <taxon>Pterygota</taxon>
        <taxon>Neoptera</taxon>
        <taxon>Endopterygota</taxon>
        <taxon>Hymenoptera</taxon>
        <taxon>Apocrita</taxon>
        <taxon>Aculeata</taxon>
        <taxon>Formicoidea</taxon>
        <taxon>Formicidae</taxon>
        <taxon>Myrmicinae</taxon>
        <taxon>Trachymyrmex</taxon>
    </lineage>
</organism>
<accession>A0A195DV65</accession>
<feature type="compositionally biased region" description="Low complexity" evidence="1">
    <location>
        <begin position="65"/>
        <end position="76"/>
    </location>
</feature>
<gene>
    <name evidence="2" type="ORF">ALC57_11141</name>
</gene>
<evidence type="ECO:0000313" key="3">
    <source>
        <dbReference type="Proteomes" id="UP000078492"/>
    </source>
</evidence>
<dbReference type="EMBL" id="KQ980322">
    <property type="protein sequence ID" value="KYN16632.1"/>
    <property type="molecule type" value="Genomic_DNA"/>
</dbReference>
<protein>
    <submittedName>
        <fullName evidence="2">Uncharacterized protein</fullName>
    </submittedName>
</protein>